<evidence type="ECO:0000256" key="5">
    <source>
        <dbReference type="ARBA" id="ARBA00022692"/>
    </source>
</evidence>
<evidence type="ECO:0000256" key="3">
    <source>
        <dbReference type="ARBA" id="ARBA00022448"/>
    </source>
</evidence>
<dbReference type="RefSeq" id="WP_207352364.1">
    <property type="nucleotide sequence ID" value="NZ_JAFMPY010000025.1"/>
</dbReference>
<evidence type="ECO:0000259" key="9">
    <source>
        <dbReference type="PROSITE" id="PS50850"/>
    </source>
</evidence>
<dbReference type="Proteomes" id="UP000664288">
    <property type="component" value="Unassembled WGS sequence"/>
</dbReference>
<evidence type="ECO:0000256" key="6">
    <source>
        <dbReference type="ARBA" id="ARBA00022989"/>
    </source>
</evidence>
<feature type="transmembrane region" description="Helical" evidence="8">
    <location>
        <begin position="206"/>
        <end position="225"/>
    </location>
</feature>
<accession>A0ABS3J7U6</accession>
<name>A0ABS3J7U6_9HYPH</name>
<feature type="transmembrane region" description="Helical" evidence="8">
    <location>
        <begin position="121"/>
        <end position="139"/>
    </location>
</feature>
<dbReference type="PANTHER" id="PTHR42718:SF9">
    <property type="entry name" value="MAJOR FACILITATOR SUPERFAMILY MULTIDRUG TRANSPORTER MFSC"/>
    <property type="match status" value="1"/>
</dbReference>
<dbReference type="PRINTS" id="PR01036">
    <property type="entry name" value="TCRTETB"/>
</dbReference>
<sequence>MTAPDPTAEEAQAERLSVGTWLGFAAMCLGMFMAVLDIQVVATSLPAIRTALGIADDRMSWIQTAYLIAEIIAIPLTGLLTRAISMRRLFAAAVGVFTLASIGCAASTGFATLIAGRVVQGFSGGMLIPLVFSAVFLLFPLRFQGVATTLAGMLAVLAPTVGPIVGGWITETGSWHWLFLVNVVPGILAFLLGLATLRREAGHPTLLRSLDVGGLALLALSLASLQIGLKQAPDDGWLSAPVLGLLGASLLAGAWFVARMLGAGTPIVQLRTFRDRGFAVGCGLSFILGMGLYGSVYLMPVFLAFMREHGPLEIGIVMLVTGVTQLLTAPLAVALEQRADARLLTLGGFLLFGAGLAMSGFATRQTDFDGMFWPQVVRGGAIMFCLLPPTRLALGGLLPEAVPDASGVFNLMRNLGGAIGIALIDTVIYGRSPVIAEALAQRLVDSDAKAFVIVGLPLDRLKDAATLANDPDIQDKVLPLIQKAALVEAIDEAWIMLAAITFAGCALTLLAPRGAASGKPMPGH</sequence>
<evidence type="ECO:0000256" key="8">
    <source>
        <dbReference type="SAM" id="Phobius"/>
    </source>
</evidence>
<dbReference type="Gene3D" id="1.20.1250.20">
    <property type="entry name" value="MFS general substrate transporter like domains"/>
    <property type="match status" value="1"/>
</dbReference>
<comment type="similarity">
    <text evidence="2">Belongs to the major facilitator superfamily. EmrB family.</text>
</comment>
<dbReference type="Pfam" id="PF07690">
    <property type="entry name" value="MFS_1"/>
    <property type="match status" value="1"/>
</dbReference>
<dbReference type="PROSITE" id="PS50850">
    <property type="entry name" value="MFS"/>
    <property type="match status" value="1"/>
</dbReference>
<feature type="transmembrane region" description="Helical" evidence="8">
    <location>
        <begin position="237"/>
        <end position="258"/>
    </location>
</feature>
<keyword evidence="11" id="KW-1185">Reference proteome</keyword>
<dbReference type="NCBIfam" id="TIGR00711">
    <property type="entry name" value="efflux_EmrB"/>
    <property type="match status" value="1"/>
</dbReference>
<feature type="transmembrane region" description="Helical" evidence="8">
    <location>
        <begin position="89"/>
        <end position="115"/>
    </location>
</feature>
<keyword evidence="4" id="KW-1003">Cell membrane</keyword>
<feature type="transmembrane region" description="Helical" evidence="8">
    <location>
        <begin position="61"/>
        <end position="80"/>
    </location>
</feature>
<dbReference type="Gene3D" id="1.20.1720.10">
    <property type="entry name" value="Multidrug resistance protein D"/>
    <property type="match status" value="1"/>
</dbReference>
<comment type="caution">
    <text evidence="10">The sequence shown here is derived from an EMBL/GenBank/DDBJ whole genome shotgun (WGS) entry which is preliminary data.</text>
</comment>
<dbReference type="InterPro" id="IPR004638">
    <property type="entry name" value="EmrB-like"/>
</dbReference>
<gene>
    <name evidence="10" type="ORF">J1C47_18945</name>
</gene>
<feature type="transmembrane region" description="Helical" evidence="8">
    <location>
        <begin position="21"/>
        <end position="41"/>
    </location>
</feature>
<feature type="transmembrane region" description="Helical" evidence="8">
    <location>
        <begin position="146"/>
        <end position="169"/>
    </location>
</feature>
<dbReference type="PANTHER" id="PTHR42718">
    <property type="entry name" value="MAJOR FACILITATOR SUPERFAMILY MULTIDRUG TRANSPORTER MFSC"/>
    <property type="match status" value="1"/>
</dbReference>
<feature type="transmembrane region" description="Helical" evidence="8">
    <location>
        <begin position="278"/>
        <end position="302"/>
    </location>
</feature>
<dbReference type="CDD" id="cd17503">
    <property type="entry name" value="MFS_LmrB_MDR_like"/>
    <property type="match status" value="1"/>
</dbReference>
<dbReference type="EMBL" id="JAFMPY010000025">
    <property type="protein sequence ID" value="MBO0905727.1"/>
    <property type="molecule type" value="Genomic_DNA"/>
</dbReference>
<dbReference type="InterPro" id="IPR011701">
    <property type="entry name" value="MFS"/>
</dbReference>
<keyword evidence="3" id="KW-0813">Transport</keyword>
<dbReference type="InterPro" id="IPR020846">
    <property type="entry name" value="MFS_dom"/>
</dbReference>
<evidence type="ECO:0000313" key="10">
    <source>
        <dbReference type="EMBL" id="MBO0905727.1"/>
    </source>
</evidence>
<dbReference type="InterPro" id="IPR036259">
    <property type="entry name" value="MFS_trans_sf"/>
</dbReference>
<feature type="transmembrane region" description="Helical" evidence="8">
    <location>
        <begin position="342"/>
        <end position="362"/>
    </location>
</feature>
<feature type="transmembrane region" description="Helical" evidence="8">
    <location>
        <begin position="175"/>
        <end position="194"/>
    </location>
</feature>
<keyword evidence="6 8" id="KW-1133">Transmembrane helix</keyword>
<evidence type="ECO:0000256" key="1">
    <source>
        <dbReference type="ARBA" id="ARBA00004651"/>
    </source>
</evidence>
<feature type="domain" description="Major facilitator superfamily (MFS) profile" evidence="9">
    <location>
        <begin position="23"/>
        <end position="516"/>
    </location>
</feature>
<comment type="subcellular location">
    <subcellularLocation>
        <location evidence="1">Cell membrane</location>
        <topology evidence="1">Multi-pass membrane protein</topology>
    </subcellularLocation>
</comment>
<proteinExistence type="inferred from homology"/>
<evidence type="ECO:0000256" key="7">
    <source>
        <dbReference type="ARBA" id="ARBA00023136"/>
    </source>
</evidence>
<evidence type="ECO:0000256" key="4">
    <source>
        <dbReference type="ARBA" id="ARBA00022475"/>
    </source>
</evidence>
<organism evidence="10 11">
    <name type="scientific">Jiella sonneratiae</name>
    <dbReference type="NCBI Taxonomy" id="2816856"/>
    <lineage>
        <taxon>Bacteria</taxon>
        <taxon>Pseudomonadati</taxon>
        <taxon>Pseudomonadota</taxon>
        <taxon>Alphaproteobacteria</taxon>
        <taxon>Hyphomicrobiales</taxon>
        <taxon>Aurantimonadaceae</taxon>
        <taxon>Jiella</taxon>
    </lineage>
</organism>
<reference evidence="10 11" key="1">
    <citation type="submission" date="2021-03" db="EMBL/GenBank/DDBJ databases">
        <title>Whole genome sequence of Jiella sp. MQZ13P-4.</title>
        <authorList>
            <person name="Tuo L."/>
        </authorList>
    </citation>
    <scope>NUCLEOTIDE SEQUENCE [LARGE SCALE GENOMIC DNA]</scope>
    <source>
        <strain evidence="10 11">MQZ13P-4</strain>
    </source>
</reference>
<evidence type="ECO:0000313" key="11">
    <source>
        <dbReference type="Proteomes" id="UP000664288"/>
    </source>
</evidence>
<evidence type="ECO:0000256" key="2">
    <source>
        <dbReference type="ARBA" id="ARBA00008537"/>
    </source>
</evidence>
<feature type="transmembrane region" description="Helical" evidence="8">
    <location>
        <begin position="314"/>
        <end position="335"/>
    </location>
</feature>
<dbReference type="SUPFAM" id="SSF103473">
    <property type="entry name" value="MFS general substrate transporter"/>
    <property type="match status" value="1"/>
</dbReference>
<keyword evidence="5 8" id="KW-0812">Transmembrane</keyword>
<keyword evidence="7 8" id="KW-0472">Membrane</keyword>
<protein>
    <submittedName>
        <fullName evidence="10">DHA2 family efflux MFS transporter permease subunit</fullName>
    </submittedName>
</protein>